<gene>
    <name evidence="2" type="ORF">HJ536_15050</name>
</gene>
<dbReference type="AlphaFoldDB" id="A0A850Q8W9"/>
<feature type="transmembrane region" description="Helical" evidence="1">
    <location>
        <begin position="46"/>
        <end position="66"/>
    </location>
</feature>
<proteinExistence type="predicted"/>
<feature type="transmembrane region" description="Helical" evidence="1">
    <location>
        <begin position="223"/>
        <end position="246"/>
    </location>
</feature>
<evidence type="ECO:0000313" key="2">
    <source>
        <dbReference type="EMBL" id="NVO24682.1"/>
    </source>
</evidence>
<accession>A0A850Q8W9</accession>
<keyword evidence="1" id="KW-0812">Transmembrane</keyword>
<dbReference type="EMBL" id="JABCJE010000008">
    <property type="protein sequence ID" value="NVO24682.1"/>
    <property type="molecule type" value="Genomic_DNA"/>
</dbReference>
<dbReference type="RefSeq" id="WP_177158329.1">
    <property type="nucleotide sequence ID" value="NZ_JABCJE010000008.1"/>
</dbReference>
<name>A0A850Q8W9_9RHOB</name>
<protein>
    <submittedName>
        <fullName evidence="2">Uncharacterized protein</fullName>
    </submittedName>
</protein>
<evidence type="ECO:0000313" key="3">
    <source>
        <dbReference type="Proteomes" id="UP000592216"/>
    </source>
</evidence>
<keyword evidence="1" id="KW-1133">Transmembrane helix</keyword>
<evidence type="ECO:0000256" key="1">
    <source>
        <dbReference type="SAM" id="Phobius"/>
    </source>
</evidence>
<organism evidence="2 3">
    <name type="scientific">Donghicola mangrovi</name>
    <dbReference type="NCBI Taxonomy" id="2729614"/>
    <lineage>
        <taxon>Bacteria</taxon>
        <taxon>Pseudomonadati</taxon>
        <taxon>Pseudomonadota</taxon>
        <taxon>Alphaproteobacteria</taxon>
        <taxon>Rhodobacterales</taxon>
        <taxon>Roseobacteraceae</taxon>
        <taxon>Donghicola</taxon>
    </lineage>
</organism>
<dbReference type="Proteomes" id="UP000592216">
    <property type="component" value="Unassembled WGS sequence"/>
</dbReference>
<sequence>MDAPLSPVSRSRIDAFVRRHFGVLGSVRLHRLAVGLDLLRAPANVFLSPLLVICRLLAWVLGKLGLRKAARWLGTRRLLLRTTVAARIEADILRDLLDIPLPEHAGGPSREALKQAILSAPHLRISIGQRATPAAAEAMADRILRALAEYSGTRSAIAEFTTALVMLAVGALVFHSLTPGAISMAPGLAEQVARNSAIADFPLGAWAGGMWYGLFPSGPSRRLVTLTVIALMLAGTVVTTFAGLIADPIQSALGMHQRRLTRLIDTIEAEIAELPERPFVAREHFLARVFDLWDAAMSLLKVFRG</sequence>
<dbReference type="InterPro" id="IPR046575">
    <property type="entry name" value="DUF6635"/>
</dbReference>
<reference evidence="2 3" key="1">
    <citation type="submission" date="2020-04" db="EMBL/GenBank/DDBJ databases">
        <title>Donghicola sp., a member of the Rhodobacteraceae family isolated from mangrove forest in Thailand.</title>
        <authorList>
            <person name="Charoenyingcharoen P."/>
            <person name="Yukphan P."/>
        </authorList>
    </citation>
    <scope>NUCLEOTIDE SEQUENCE [LARGE SCALE GENOMIC DNA]</scope>
    <source>
        <strain evidence="2 3">B5-SW-15</strain>
    </source>
</reference>
<comment type="caution">
    <text evidence="2">The sequence shown here is derived from an EMBL/GenBank/DDBJ whole genome shotgun (WGS) entry which is preliminary data.</text>
</comment>
<keyword evidence="1" id="KW-0472">Membrane</keyword>
<feature type="transmembrane region" description="Helical" evidence="1">
    <location>
        <begin position="156"/>
        <end position="177"/>
    </location>
</feature>
<dbReference type="Pfam" id="PF20340">
    <property type="entry name" value="DUF6635"/>
    <property type="match status" value="2"/>
</dbReference>